<feature type="region of interest" description="Disordered" evidence="6">
    <location>
        <begin position="971"/>
        <end position="1003"/>
    </location>
</feature>
<name>A0A1X1KJI0_STRMT</name>
<evidence type="ECO:0000256" key="6">
    <source>
        <dbReference type="SAM" id="MobiDB-lite"/>
    </source>
</evidence>
<keyword evidence="3 7" id="KW-0732">Signal</keyword>
<feature type="compositionally biased region" description="Basic and acidic residues" evidence="6">
    <location>
        <begin position="1138"/>
        <end position="1261"/>
    </location>
</feature>
<feature type="signal peptide" evidence="7">
    <location>
        <begin position="1"/>
        <end position="43"/>
    </location>
</feature>
<dbReference type="NCBIfam" id="TIGR02331">
    <property type="entry name" value="rib_alpha"/>
    <property type="match status" value="3"/>
</dbReference>
<feature type="region of interest" description="Disordered" evidence="6">
    <location>
        <begin position="1044"/>
        <end position="1317"/>
    </location>
</feature>
<evidence type="ECO:0000259" key="9">
    <source>
        <dbReference type="Pfam" id="PF18938"/>
    </source>
</evidence>
<feature type="domain" description="Atypical Rib" evidence="9">
    <location>
        <begin position="903"/>
        <end position="969"/>
    </location>
</feature>
<keyword evidence="2" id="KW-0964">Secreted</keyword>
<dbReference type="Proteomes" id="UP000193517">
    <property type="component" value="Unassembled WGS sequence"/>
</dbReference>
<feature type="region of interest" description="Disordered" evidence="6">
    <location>
        <begin position="332"/>
        <end position="380"/>
    </location>
</feature>
<evidence type="ECO:0000256" key="5">
    <source>
        <dbReference type="SAM" id="Coils"/>
    </source>
</evidence>
<evidence type="ECO:0000256" key="1">
    <source>
        <dbReference type="ARBA" id="ARBA00004613"/>
    </source>
</evidence>
<dbReference type="Pfam" id="PF08428">
    <property type="entry name" value="Rib"/>
    <property type="match status" value="3"/>
</dbReference>
<dbReference type="InterPro" id="IPR012706">
    <property type="entry name" value="Rib_alpha_Esp_rpt"/>
</dbReference>
<evidence type="ECO:0000313" key="11">
    <source>
        <dbReference type="Proteomes" id="UP000193517"/>
    </source>
</evidence>
<feature type="region of interest" description="Disordered" evidence="6">
    <location>
        <begin position="502"/>
        <end position="528"/>
    </location>
</feature>
<feature type="domain" description="Rib" evidence="8">
    <location>
        <begin position="1056"/>
        <end position="1131"/>
    </location>
</feature>
<protein>
    <submittedName>
        <fullName evidence="10">Uncharacterized protein</fullName>
    </submittedName>
</protein>
<evidence type="ECO:0000256" key="7">
    <source>
        <dbReference type="SAM" id="SignalP"/>
    </source>
</evidence>
<dbReference type="InterPro" id="IPR059100">
    <property type="entry name" value="TSP3_bac"/>
</dbReference>
<reference evidence="10 11" key="1">
    <citation type="journal article" date="2016" name="Eur. J. Clin. Microbiol. Infect. Dis.">
        <title>Whole genome sequencing as a tool for phylogenetic analysis of clinical strains of Mitis group streptococci.</title>
        <authorList>
            <person name="Rasmussen L.H."/>
            <person name="Dargis R."/>
            <person name="Hojholt K."/>
            <person name="Christensen J.J."/>
            <person name="Skovgaard O."/>
            <person name="Justesen U.S."/>
            <person name="Rosenvinge F.S."/>
            <person name="Moser C."/>
            <person name="Lukjancenko O."/>
            <person name="Rasmussen S."/>
            <person name="Nielsen X.C."/>
        </authorList>
    </citation>
    <scope>NUCLEOTIDE SEQUENCE [LARGE SCALE GENOMIC DNA]</scope>
    <source>
        <strain evidence="10 11">OD_317805_11</strain>
    </source>
</reference>
<keyword evidence="4" id="KW-0106">Calcium</keyword>
<proteinExistence type="predicted"/>
<feature type="region of interest" description="Disordered" evidence="6">
    <location>
        <begin position="173"/>
        <end position="221"/>
    </location>
</feature>
<comment type="subcellular location">
    <subcellularLocation>
        <location evidence="1">Secreted</location>
    </subcellularLocation>
</comment>
<feature type="compositionally biased region" description="Basic and acidic residues" evidence="6">
    <location>
        <begin position="1269"/>
        <end position="1284"/>
    </location>
</feature>
<feature type="chain" id="PRO_5012552475" evidence="7">
    <location>
        <begin position="44"/>
        <end position="1317"/>
    </location>
</feature>
<sequence>MYFNRKNAEQKNWRMIKKGKHFLFGCSLVFAVGASLATQVVYADTAEATVTSNSTTGDVNPTQNGDGKTYEAPAALAEIKPEAAGTPAVAAKLDGETAKEVKALDKTKLESYISEIETKLSNGSYANKTEESVAVLKADLEAAKATLANATTQAELKKAYSKLVTTVNSKLKNKPVEKKETPTVDTTNGKETVGKQAENTEPKSESNSIENTGSNDPRNNQRIPAGIQFRAEVAYAEDANAEANGHSDTYILNDVNRNTSAKAANEIVSRVTNYKVRYHKDENGKITSLDWLVYFNDHSENLSNTYHTDGGEVYRNYVQIPKEVNMPDTITRAQYAKPTNPKWDPVAKKFKRPDPNGEPVSASSTFDNPTPDSASGLPRAGLDTFNLKDWPSKLRGRSVENLATQLPRYFKDAASDNSPTTRDMLRGAAINEDRLIVDRSTTGGDEFNSYVWSFTTTVPNDTTNEQLKDMKVVFGMMRSATAGANAAFANIAANPVKMWQSDVSPEPTAKDQTVKVGQKPDAKKSIGNFDTLPQGTTVAYKEAVDTQNPGEKPAIAVVTYPDTSTKEVPVKVIVEKEAVAPAKPVITTSLTGKANTKTPVEVKAEAGSTVSLFAHDGTKLGSAVANDQGVASITPTVNIPTGIVAATATKNGKTSEVSDAVEATPAAVTPQPETPKEETPAAVTPQPETPTTSGPEIVNDLAGKASTPADVTVKAPAGSTVKLYNKDGVVIGEAVANDQGVATVHPTNSLPAGEITATSTPASGKESAKSTPITVTASPLTVKDGGVTGNNDTRLLVSRSEITVYPGDKIDVDVVAQATALGKFSVEKNPLAIKGVEPTGGYLDDPRGSTIRQRDAKYSGTVAMDQPAGSTSVIFHAKNRDKPTTIYRELIVNVLETAKKYEPVAGTKLDVANSNNLSEDDKNKVIASVKAANPSLPADSQYSVDEKGNLTITYPDGSKDKIAAAYLVNPAPTDADKNTPTGKPQTVDKGTIPKAEDSIGNVKDLPKGTKVAFKDPVDTATPGEKDAAVVVTYPDGSKEEVPVKVTVKDPSSAPTDADKNTPTGKPQTVDKGTTPKAEDSIGNVKDLPKGTKVAFKDPVDTATPGEKDATVVVTYPDGSKEEVPVKVTVKDPSLPEDPTTKDTDDDGLTDKEEADKGTDPKKADTDGDGLTDKEEADKGTDPKKADTDGDGLTDKEEADKGTDPKKADTDGDGLTDKEEADKGTDPKKADTDGDGFTDKEEVAKGTDPKDPNSKPESKPEDPATPDTKAPAKPEIKTDLTDKAGTKTPVEVTAEPGSKVELFDKDGNKLGEGVADEN</sequence>
<dbReference type="Gene3D" id="3.10.20.890">
    <property type="match status" value="1"/>
</dbReference>
<feature type="compositionally biased region" description="Polar residues" evidence="6">
    <location>
        <begin position="745"/>
        <end position="762"/>
    </location>
</feature>
<feature type="compositionally biased region" description="Polar residues" evidence="6">
    <location>
        <begin position="361"/>
        <end position="373"/>
    </location>
</feature>
<feature type="coiled-coil region" evidence="5">
    <location>
        <begin position="126"/>
        <end position="153"/>
    </location>
</feature>
<dbReference type="InterPro" id="IPR044024">
    <property type="entry name" value="aRib"/>
</dbReference>
<gene>
    <name evidence="10" type="ORF">B7695_08525</name>
</gene>
<feature type="region of interest" description="Disordered" evidence="6">
    <location>
        <begin position="745"/>
        <end position="772"/>
    </location>
</feature>
<evidence type="ECO:0000259" key="8">
    <source>
        <dbReference type="Pfam" id="PF08428"/>
    </source>
</evidence>
<dbReference type="RefSeq" id="WP_275655694.1">
    <property type="nucleotide sequence ID" value="NZ_NCVK01000058.1"/>
</dbReference>
<accession>A0A1X1KJI0</accession>
<evidence type="ECO:0000256" key="2">
    <source>
        <dbReference type="ARBA" id="ARBA00022525"/>
    </source>
</evidence>
<evidence type="ECO:0000256" key="3">
    <source>
        <dbReference type="ARBA" id="ARBA00022729"/>
    </source>
</evidence>
<feature type="domain" description="Rib" evidence="8">
    <location>
        <begin position="506"/>
        <end position="575"/>
    </location>
</feature>
<evidence type="ECO:0000313" key="10">
    <source>
        <dbReference type="EMBL" id="ORO99570.1"/>
    </source>
</evidence>
<dbReference type="Pfam" id="PF18938">
    <property type="entry name" value="aRib"/>
    <property type="match status" value="1"/>
</dbReference>
<evidence type="ECO:0000256" key="4">
    <source>
        <dbReference type="ARBA" id="ARBA00022837"/>
    </source>
</evidence>
<dbReference type="Pfam" id="PF18884">
    <property type="entry name" value="TSP3_bac"/>
    <property type="match status" value="5"/>
</dbReference>
<feature type="compositionally biased region" description="Basic and acidic residues" evidence="6">
    <location>
        <begin position="508"/>
        <end position="524"/>
    </location>
</feature>
<keyword evidence="5" id="KW-0175">Coiled coil</keyword>
<dbReference type="InterPro" id="IPR059115">
    <property type="entry name" value="Rib"/>
</dbReference>
<feature type="region of interest" description="Disordered" evidence="6">
    <location>
        <begin position="650"/>
        <end position="709"/>
    </location>
</feature>
<feature type="compositionally biased region" description="Basic and acidic residues" evidence="6">
    <location>
        <begin position="1086"/>
        <end position="1109"/>
    </location>
</feature>
<dbReference type="EMBL" id="NCVK01000058">
    <property type="protein sequence ID" value="ORO99570.1"/>
    <property type="molecule type" value="Genomic_DNA"/>
</dbReference>
<feature type="domain" description="Rib" evidence="8">
    <location>
        <begin position="974"/>
        <end position="1049"/>
    </location>
</feature>
<feature type="non-terminal residue" evidence="10">
    <location>
        <position position="1317"/>
    </location>
</feature>
<organism evidence="10 11">
    <name type="scientific">Streptococcus mitis</name>
    <dbReference type="NCBI Taxonomy" id="28037"/>
    <lineage>
        <taxon>Bacteria</taxon>
        <taxon>Bacillati</taxon>
        <taxon>Bacillota</taxon>
        <taxon>Bacilli</taxon>
        <taxon>Lactobacillales</taxon>
        <taxon>Streptococcaceae</taxon>
        <taxon>Streptococcus</taxon>
        <taxon>Streptococcus mitis group</taxon>
    </lineage>
</organism>
<comment type="caution">
    <text evidence="10">The sequence shown here is derived from an EMBL/GenBank/DDBJ whole genome shotgun (WGS) entry which is preliminary data.</text>
</comment>
<feature type="compositionally biased region" description="Polar residues" evidence="6">
    <location>
        <begin position="205"/>
        <end position="221"/>
    </location>
</feature>